<dbReference type="AlphaFoldDB" id="A0A6L2NSX8"/>
<dbReference type="EMBL" id="BKCJ010009692">
    <property type="protein sequence ID" value="GEU88172.1"/>
    <property type="molecule type" value="Genomic_DNA"/>
</dbReference>
<comment type="caution">
    <text evidence="2">The sequence shown here is derived from an EMBL/GenBank/DDBJ whole genome shotgun (WGS) entry which is preliminary data.</text>
</comment>
<evidence type="ECO:0000256" key="1">
    <source>
        <dbReference type="SAM" id="MobiDB-lite"/>
    </source>
</evidence>
<feature type="region of interest" description="Disordered" evidence="1">
    <location>
        <begin position="32"/>
        <end position="62"/>
    </location>
</feature>
<proteinExistence type="predicted"/>
<organism evidence="2">
    <name type="scientific">Tanacetum cinerariifolium</name>
    <name type="common">Dalmatian daisy</name>
    <name type="synonym">Chrysanthemum cinerariifolium</name>
    <dbReference type="NCBI Taxonomy" id="118510"/>
    <lineage>
        <taxon>Eukaryota</taxon>
        <taxon>Viridiplantae</taxon>
        <taxon>Streptophyta</taxon>
        <taxon>Embryophyta</taxon>
        <taxon>Tracheophyta</taxon>
        <taxon>Spermatophyta</taxon>
        <taxon>Magnoliopsida</taxon>
        <taxon>eudicotyledons</taxon>
        <taxon>Gunneridae</taxon>
        <taxon>Pentapetalae</taxon>
        <taxon>asterids</taxon>
        <taxon>campanulids</taxon>
        <taxon>Asterales</taxon>
        <taxon>Asteraceae</taxon>
        <taxon>Asteroideae</taxon>
        <taxon>Anthemideae</taxon>
        <taxon>Anthemidinae</taxon>
        <taxon>Tanacetum</taxon>
    </lineage>
</organism>
<reference evidence="2" key="1">
    <citation type="journal article" date="2019" name="Sci. Rep.">
        <title>Draft genome of Tanacetum cinerariifolium, the natural source of mosquito coil.</title>
        <authorList>
            <person name="Yamashiro T."/>
            <person name="Shiraishi A."/>
            <person name="Satake H."/>
            <person name="Nakayama K."/>
        </authorList>
    </citation>
    <scope>NUCLEOTIDE SEQUENCE</scope>
</reference>
<sequence>MLILPPAGRRTPATTAGHHAAAEKLFQRTQKDFPPFDLSDPLRHSPPRAPLHHRTATTSTETTAATAAAITTATSSSSPHTASPTADTHKILSTTTATRLPRSCPTATAVHH</sequence>
<evidence type="ECO:0000313" key="2">
    <source>
        <dbReference type="EMBL" id="GEU88172.1"/>
    </source>
</evidence>
<name>A0A6L2NSX8_TANCI</name>
<gene>
    <name evidence="2" type="ORF">Tci_060150</name>
</gene>
<protein>
    <submittedName>
        <fullName evidence="2">Uncharacterized protein</fullName>
    </submittedName>
</protein>
<accession>A0A6L2NSX8</accession>